<evidence type="ECO:0000313" key="1">
    <source>
        <dbReference type="EMBL" id="CAD9477878.1"/>
    </source>
</evidence>
<name>A0A7S2H1K1_9STRA</name>
<dbReference type="AlphaFoldDB" id="A0A7S2H1K1"/>
<proteinExistence type="predicted"/>
<gene>
    <name evidence="1" type="ORF">DSPE1174_LOCUS29128</name>
</gene>
<organism evidence="1">
    <name type="scientific">Octactis speculum</name>
    <dbReference type="NCBI Taxonomy" id="3111310"/>
    <lineage>
        <taxon>Eukaryota</taxon>
        <taxon>Sar</taxon>
        <taxon>Stramenopiles</taxon>
        <taxon>Ochrophyta</taxon>
        <taxon>Dictyochophyceae</taxon>
        <taxon>Dictyochales</taxon>
        <taxon>Dictyochaceae</taxon>
        <taxon>Octactis</taxon>
    </lineage>
</organism>
<reference evidence="1" key="1">
    <citation type="submission" date="2021-01" db="EMBL/GenBank/DDBJ databases">
        <authorList>
            <person name="Corre E."/>
            <person name="Pelletier E."/>
            <person name="Niang G."/>
            <person name="Scheremetjew M."/>
            <person name="Finn R."/>
            <person name="Kale V."/>
            <person name="Holt S."/>
            <person name="Cochrane G."/>
            <person name="Meng A."/>
            <person name="Brown T."/>
            <person name="Cohen L."/>
        </authorList>
    </citation>
    <scope>NUCLEOTIDE SEQUENCE</scope>
    <source>
        <strain evidence="1">CCMP1381</strain>
    </source>
</reference>
<sequence length="111" mass="12158">MISNDIWFNDCHSGTSETSSKYPTPATVNSHCFTHGADQPTGGGDSQFGINTQKKLLQEDNGESEVEVLDQAPWPSYHKLSDNVNPQDTAAPFLICWSNRGTKLREVGLSC</sequence>
<dbReference type="EMBL" id="HBGS01055986">
    <property type="protein sequence ID" value="CAD9477878.1"/>
    <property type="molecule type" value="Transcribed_RNA"/>
</dbReference>
<accession>A0A7S2H1K1</accession>
<protein>
    <submittedName>
        <fullName evidence="1">Uncharacterized protein</fullName>
    </submittedName>
</protein>